<dbReference type="GO" id="GO:0003825">
    <property type="term" value="F:alpha,alpha-trehalose-phosphate synthase (UDP-forming) activity"/>
    <property type="evidence" value="ECO:0007669"/>
    <property type="project" value="TreeGrafter"/>
</dbReference>
<keyword evidence="2" id="KW-1185">Reference proteome</keyword>
<dbReference type="EMBL" id="CP142731">
    <property type="protein sequence ID" value="WUR03814.1"/>
    <property type="molecule type" value="Genomic_DNA"/>
</dbReference>
<evidence type="ECO:0000313" key="1">
    <source>
        <dbReference type="EMBL" id="WUR03814.1"/>
    </source>
</evidence>
<dbReference type="KEGG" id="vnx:VNE69_06133"/>
<organism evidence="1 2">
    <name type="scientific">Vairimorpha necatrix</name>
    <dbReference type="NCBI Taxonomy" id="6039"/>
    <lineage>
        <taxon>Eukaryota</taxon>
        <taxon>Fungi</taxon>
        <taxon>Fungi incertae sedis</taxon>
        <taxon>Microsporidia</taxon>
        <taxon>Nosematidae</taxon>
        <taxon>Vairimorpha</taxon>
    </lineage>
</organism>
<gene>
    <name evidence="1" type="ORF">VNE69_06133</name>
</gene>
<name>A0AAX4JCU0_9MICR</name>
<dbReference type="Proteomes" id="UP001334084">
    <property type="component" value="Chromosome 6"/>
</dbReference>
<sequence length="458" mass="53227">MKLVVVSNRLPITLSRSDSGFNYKHSSGGLVTGLQSINKRINFKWFGNLSSEGLSDEDKQVIYNDCTTKYNLYPIFVDPELNDNSYNGFCNGILWPMLHYFSDDLVVTEKYYEAYIEYNKVFLNEILKEVDDDDIVWVHDYHLLLLPKMIREIRKDIKIMFFLHTPFPNSISFNRLYCRKEILEGVLACNLISFHSYEYVGNFLECCDKNNLVCHSKVDSIPIGIDPEIFTNCLKEEKTIEKINFFKEKYKNKKILLGVDRSDYIKGIPNRVQGYTDFLKKFPEHIEDTVFLQIGVPSRTGVVEYKGYTECVNKLVADSNSKIGDIDNTNIYLQNDSVDFNTLCALYYISDILLITSLRDGMNLVAMEYVSCSYDKHGVLILSEFTGVTSTLPGSLGVNPWNIDEISEKIKEALEMSPEEREKRYNFNKENVYKFTSFKWAEDNLDMLDENWEKYIKK</sequence>
<reference evidence="1" key="1">
    <citation type="journal article" date="2024" name="BMC Genomics">
        <title>Functional annotation of a divergent genome using sequence and structure-based similarity.</title>
        <authorList>
            <person name="Svedberg D."/>
            <person name="Winiger R.R."/>
            <person name="Berg A."/>
            <person name="Sharma H."/>
            <person name="Tellgren-Roth C."/>
            <person name="Debrunner-Vossbrinck B.A."/>
            <person name="Vossbrinck C.R."/>
            <person name="Barandun J."/>
        </authorList>
    </citation>
    <scope>NUCLEOTIDE SEQUENCE</scope>
    <source>
        <strain evidence="1">Illinois isolate</strain>
    </source>
</reference>
<proteinExistence type="predicted"/>
<dbReference type="GO" id="GO:0005829">
    <property type="term" value="C:cytosol"/>
    <property type="evidence" value="ECO:0007669"/>
    <property type="project" value="TreeGrafter"/>
</dbReference>
<dbReference type="Gene3D" id="3.40.50.2000">
    <property type="entry name" value="Glycogen Phosphorylase B"/>
    <property type="match status" value="2"/>
</dbReference>
<dbReference type="RefSeq" id="XP_065329959.1">
    <property type="nucleotide sequence ID" value="XM_065473887.1"/>
</dbReference>
<dbReference type="AlphaFoldDB" id="A0AAX4JCU0"/>
<accession>A0AAX4JCU0</accession>
<dbReference type="PANTHER" id="PTHR10788:SF106">
    <property type="entry name" value="BCDNA.GH08860"/>
    <property type="match status" value="1"/>
</dbReference>
<dbReference type="InterPro" id="IPR001830">
    <property type="entry name" value="Glyco_trans_20"/>
</dbReference>
<dbReference type="SUPFAM" id="SSF53756">
    <property type="entry name" value="UDP-Glycosyltransferase/glycogen phosphorylase"/>
    <property type="match status" value="1"/>
</dbReference>
<dbReference type="GO" id="GO:0005992">
    <property type="term" value="P:trehalose biosynthetic process"/>
    <property type="evidence" value="ECO:0007669"/>
    <property type="project" value="InterPro"/>
</dbReference>
<dbReference type="CDD" id="cd03788">
    <property type="entry name" value="GT20_TPS"/>
    <property type="match status" value="1"/>
</dbReference>
<evidence type="ECO:0000313" key="2">
    <source>
        <dbReference type="Proteomes" id="UP001334084"/>
    </source>
</evidence>
<protein>
    <submittedName>
        <fullName evidence="1">Alpha-trehalose-phosphate synthase (TPS1)</fullName>
    </submittedName>
</protein>
<dbReference type="GO" id="GO:0004805">
    <property type="term" value="F:trehalose-phosphatase activity"/>
    <property type="evidence" value="ECO:0007669"/>
    <property type="project" value="TreeGrafter"/>
</dbReference>
<dbReference type="PANTHER" id="PTHR10788">
    <property type="entry name" value="TREHALOSE-6-PHOSPHATE SYNTHASE"/>
    <property type="match status" value="1"/>
</dbReference>
<dbReference type="GeneID" id="90541630"/>
<dbReference type="Pfam" id="PF00982">
    <property type="entry name" value="Glyco_transf_20"/>
    <property type="match status" value="1"/>
</dbReference>